<protein>
    <recommendedName>
        <fullName evidence="1">Methyltransferase type 11 domain-containing protein</fullName>
    </recommendedName>
</protein>
<accession>X1PC36</accession>
<feature type="non-terminal residue" evidence="2">
    <location>
        <position position="1"/>
    </location>
</feature>
<dbReference type="Gene3D" id="3.40.50.150">
    <property type="entry name" value="Vaccinia Virus protein VP39"/>
    <property type="match status" value="1"/>
</dbReference>
<organism evidence="2">
    <name type="scientific">marine sediment metagenome</name>
    <dbReference type="NCBI Taxonomy" id="412755"/>
    <lineage>
        <taxon>unclassified sequences</taxon>
        <taxon>metagenomes</taxon>
        <taxon>ecological metagenomes</taxon>
    </lineage>
</organism>
<dbReference type="EMBL" id="BARV01031647">
    <property type="protein sequence ID" value="GAI40011.1"/>
    <property type="molecule type" value="Genomic_DNA"/>
</dbReference>
<dbReference type="PANTHER" id="PTHR43591">
    <property type="entry name" value="METHYLTRANSFERASE"/>
    <property type="match status" value="1"/>
</dbReference>
<sequence>TRAHITALDLSQDMLKLAKSKEFSERIDWIRGSAESLPFASSTFDCIFMVFTLQHITDRTQTLREIYRVLRPQGRLIIGTASHGQFKREIVYRYFPDLLTIDLARFPTIPKLKSLLRNYCFETVSSHYVNGKPAYLSKKEYLDWVVQKPLSTFSLLARKKYQEGLAKFTQAKLNREMREHFVYYQCVYVVASKHGKGEAA</sequence>
<dbReference type="InterPro" id="IPR029063">
    <property type="entry name" value="SAM-dependent_MTases_sf"/>
</dbReference>
<dbReference type="PANTHER" id="PTHR43591:SF24">
    <property type="entry name" value="2-METHOXY-6-POLYPRENYL-1,4-BENZOQUINOL METHYLASE, MITOCHONDRIAL"/>
    <property type="match status" value="1"/>
</dbReference>
<gene>
    <name evidence="2" type="ORF">S06H3_50041</name>
</gene>
<comment type="caution">
    <text evidence="2">The sequence shown here is derived from an EMBL/GenBank/DDBJ whole genome shotgun (WGS) entry which is preliminary data.</text>
</comment>
<dbReference type="Pfam" id="PF08241">
    <property type="entry name" value="Methyltransf_11"/>
    <property type="match status" value="1"/>
</dbReference>
<dbReference type="InterPro" id="IPR013216">
    <property type="entry name" value="Methyltransf_11"/>
</dbReference>
<dbReference type="AlphaFoldDB" id="X1PC36"/>
<proteinExistence type="predicted"/>
<name>X1PC36_9ZZZZ</name>
<dbReference type="GO" id="GO:0008757">
    <property type="term" value="F:S-adenosylmethionine-dependent methyltransferase activity"/>
    <property type="evidence" value="ECO:0007669"/>
    <property type="project" value="InterPro"/>
</dbReference>
<dbReference type="SUPFAM" id="SSF53335">
    <property type="entry name" value="S-adenosyl-L-methionine-dependent methyltransferases"/>
    <property type="match status" value="1"/>
</dbReference>
<evidence type="ECO:0000259" key="1">
    <source>
        <dbReference type="Pfam" id="PF08241"/>
    </source>
</evidence>
<evidence type="ECO:0000313" key="2">
    <source>
        <dbReference type="EMBL" id="GAI40011.1"/>
    </source>
</evidence>
<reference evidence="2" key="1">
    <citation type="journal article" date="2014" name="Front. Microbiol.">
        <title>High frequency of phylogenetically diverse reductive dehalogenase-homologous genes in deep subseafloor sedimentary metagenomes.</title>
        <authorList>
            <person name="Kawai M."/>
            <person name="Futagami T."/>
            <person name="Toyoda A."/>
            <person name="Takaki Y."/>
            <person name="Nishi S."/>
            <person name="Hori S."/>
            <person name="Arai W."/>
            <person name="Tsubouchi T."/>
            <person name="Morono Y."/>
            <person name="Uchiyama I."/>
            <person name="Ito T."/>
            <person name="Fujiyama A."/>
            <person name="Inagaki F."/>
            <person name="Takami H."/>
        </authorList>
    </citation>
    <scope>NUCLEOTIDE SEQUENCE</scope>
    <source>
        <strain evidence="2">Expedition CK06-06</strain>
    </source>
</reference>
<feature type="domain" description="Methyltransferase type 11" evidence="1">
    <location>
        <begin position="3"/>
        <end position="78"/>
    </location>
</feature>
<dbReference type="CDD" id="cd02440">
    <property type="entry name" value="AdoMet_MTases"/>
    <property type="match status" value="1"/>
</dbReference>